<dbReference type="FunFam" id="3.40.50.720:FF:000084">
    <property type="entry name" value="Short-chain dehydrogenase reductase"/>
    <property type="match status" value="1"/>
</dbReference>
<reference evidence="4" key="1">
    <citation type="submission" date="2021-10" db="EMBL/GenBank/DDBJ databases">
        <title>Novel species in genus Arthrobacter.</title>
        <authorList>
            <person name="Liu Y."/>
        </authorList>
    </citation>
    <scope>NUCLEOTIDE SEQUENCE</scope>
    <source>
        <strain evidence="4">Zg-Y809</strain>
    </source>
</reference>
<dbReference type="CDD" id="cd05233">
    <property type="entry name" value="SDR_c"/>
    <property type="match status" value="1"/>
</dbReference>
<evidence type="ECO:0000313" key="4">
    <source>
        <dbReference type="EMBL" id="MCC3270182.1"/>
    </source>
</evidence>
<proteinExistence type="inferred from homology"/>
<evidence type="ECO:0000256" key="2">
    <source>
        <dbReference type="ARBA" id="ARBA00023002"/>
    </source>
</evidence>
<gene>
    <name evidence="4" type="ORF">LJ751_12585</name>
</gene>
<sequence length="247" mass="25662">MTSAGGQLPGRVVIVTGAAGGLGRAIAQRFADEGSTVAVLDIKKPESALGEGEHFFPCDVTVKPEVDRAVQEIAARFGGVDVVVNNAGLLSGRGSFQDVTPEEMHRYFAVNAVAPLIVTQAVHPHLLESAFRGRVINVASRTFFTGNAGQAAYIASKGALLGLTRVLANELGEDRITVNAIVPAQVATPGTTAHSGRDVFSSTMSRQAIREFVTPEAFAGLALFLASADAALITGQTMICDGGGLMR</sequence>
<accession>A0A9X1M3C2</accession>
<dbReference type="EMBL" id="JAJFZP010000010">
    <property type="protein sequence ID" value="MCC3270182.1"/>
    <property type="molecule type" value="Genomic_DNA"/>
</dbReference>
<comment type="similarity">
    <text evidence="1">Belongs to the short-chain dehydrogenases/reductases (SDR) family.</text>
</comment>
<dbReference type="Gene3D" id="3.40.50.720">
    <property type="entry name" value="NAD(P)-binding Rossmann-like Domain"/>
    <property type="match status" value="1"/>
</dbReference>
<evidence type="ECO:0000256" key="1">
    <source>
        <dbReference type="ARBA" id="ARBA00006484"/>
    </source>
</evidence>
<dbReference type="InterPro" id="IPR002347">
    <property type="entry name" value="SDR_fam"/>
</dbReference>
<dbReference type="SUPFAM" id="SSF51735">
    <property type="entry name" value="NAD(P)-binding Rossmann-fold domains"/>
    <property type="match status" value="1"/>
</dbReference>
<dbReference type="SMART" id="SM00822">
    <property type="entry name" value="PKS_KR"/>
    <property type="match status" value="1"/>
</dbReference>
<dbReference type="Proteomes" id="UP001139264">
    <property type="component" value="Unassembled WGS sequence"/>
</dbReference>
<evidence type="ECO:0000313" key="5">
    <source>
        <dbReference type="Proteomes" id="UP001139264"/>
    </source>
</evidence>
<protein>
    <submittedName>
        <fullName evidence="4">SDR family oxidoreductase</fullName>
    </submittedName>
</protein>
<dbReference type="PRINTS" id="PR00081">
    <property type="entry name" value="GDHRDH"/>
</dbReference>
<dbReference type="InterPro" id="IPR057326">
    <property type="entry name" value="KR_dom"/>
</dbReference>
<dbReference type="Pfam" id="PF13561">
    <property type="entry name" value="adh_short_C2"/>
    <property type="match status" value="1"/>
</dbReference>
<comment type="caution">
    <text evidence="4">The sequence shown here is derived from an EMBL/GenBank/DDBJ whole genome shotgun (WGS) entry which is preliminary data.</text>
</comment>
<organism evidence="4 5">
    <name type="scientific">Arthrobacter gengyunqii</name>
    <dbReference type="NCBI Taxonomy" id="2886940"/>
    <lineage>
        <taxon>Bacteria</taxon>
        <taxon>Bacillati</taxon>
        <taxon>Actinomycetota</taxon>
        <taxon>Actinomycetes</taxon>
        <taxon>Micrococcales</taxon>
        <taxon>Micrococcaceae</taxon>
        <taxon>Arthrobacter</taxon>
    </lineage>
</organism>
<dbReference type="PANTHER" id="PTHR42760:SF133">
    <property type="entry name" value="3-OXOACYL-[ACYL-CARRIER-PROTEIN] REDUCTASE"/>
    <property type="match status" value="1"/>
</dbReference>
<dbReference type="RefSeq" id="WP_227908451.1">
    <property type="nucleotide sequence ID" value="NZ_CP095461.1"/>
</dbReference>
<dbReference type="PANTHER" id="PTHR42760">
    <property type="entry name" value="SHORT-CHAIN DEHYDROGENASES/REDUCTASES FAMILY MEMBER"/>
    <property type="match status" value="1"/>
</dbReference>
<dbReference type="AlphaFoldDB" id="A0A9X1M3C2"/>
<name>A0A9X1M3C2_9MICC</name>
<feature type="domain" description="Ketoreductase" evidence="3">
    <location>
        <begin position="11"/>
        <end position="184"/>
    </location>
</feature>
<evidence type="ECO:0000259" key="3">
    <source>
        <dbReference type="SMART" id="SM00822"/>
    </source>
</evidence>
<dbReference type="GO" id="GO:0016616">
    <property type="term" value="F:oxidoreductase activity, acting on the CH-OH group of donors, NAD or NADP as acceptor"/>
    <property type="evidence" value="ECO:0007669"/>
    <property type="project" value="TreeGrafter"/>
</dbReference>
<dbReference type="PRINTS" id="PR00080">
    <property type="entry name" value="SDRFAMILY"/>
</dbReference>
<dbReference type="InterPro" id="IPR036291">
    <property type="entry name" value="NAD(P)-bd_dom_sf"/>
</dbReference>
<keyword evidence="2" id="KW-0560">Oxidoreductase</keyword>